<dbReference type="Pfam" id="PF01266">
    <property type="entry name" value="DAO"/>
    <property type="match status" value="1"/>
</dbReference>
<dbReference type="Proteomes" id="UP000581135">
    <property type="component" value="Unassembled WGS sequence"/>
</dbReference>
<dbReference type="PANTHER" id="PTHR13847:SF289">
    <property type="entry name" value="GLYCINE OXIDASE"/>
    <property type="match status" value="1"/>
</dbReference>
<name>A0A839SSC9_9PROT</name>
<dbReference type="InterPro" id="IPR006076">
    <property type="entry name" value="FAD-dep_OxRdtase"/>
</dbReference>
<keyword evidence="4" id="KW-1185">Reference proteome</keyword>
<dbReference type="AlphaFoldDB" id="A0A839SSC9"/>
<keyword evidence="1" id="KW-0560">Oxidoreductase</keyword>
<gene>
    <name evidence="3" type="ORF">FHR98_002073</name>
</gene>
<reference evidence="3 4" key="1">
    <citation type="submission" date="2020-08" db="EMBL/GenBank/DDBJ databases">
        <title>Genomic Encyclopedia of Type Strains, Phase III (KMG-III): the genomes of soil and plant-associated and newly described type strains.</title>
        <authorList>
            <person name="Whitman W."/>
        </authorList>
    </citation>
    <scope>NUCLEOTIDE SEQUENCE [LARGE SCALE GENOMIC DNA]</scope>
    <source>
        <strain evidence="3 4">CECT 8803</strain>
    </source>
</reference>
<dbReference type="SUPFAM" id="SSF51905">
    <property type="entry name" value="FAD/NAD(P)-binding domain"/>
    <property type="match status" value="1"/>
</dbReference>
<accession>A0A839SSC9</accession>
<sequence>MTVAKGKSVAVIGGGIQGLCVSLALAQRGCKIDLFEENACLISEASLWNEGKIHLGFVFGNDSTSRTAAFLMKGSLRFNELLSHWSGGTLTESEISTPFRYAVHRDSLLSPEQVDAHFSSIQSLIEHYDEDQRRAYFGFSDRRIFRRLDDTETARDFDTDRVAAVFETGERSVDPQAVARRLTQAVMAEAGITVLLGQRVDSCVQDDKGTPSISLTADPGQRHSYDAVVNATWRDRLRLDATFGWKPDRPWLFRYKVALHTESLCDTDDPRLPSTTFVLGPYGAIVNFGKGRYYLSWYPTGCIASTQALVPSNPLLGLCDSARAKLESDIIKGLAQLVPACADLDLRAAQTKLGGGQIFAWGQGDIDDPQSQLHQRFDIGPRSAGRYHSVDTGKYCMAPLFAEQIAEGICPKS</sequence>
<dbReference type="PANTHER" id="PTHR13847">
    <property type="entry name" value="SARCOSINE DEHYDROGENASE-RELATED"/>
    <property type="match status" value="1"/>
</dbReference>
<dbReference type="RefSeq" id="WP_183416602.1">
    <property type="nucleotide sequence ID" value="NZ_JACHXA010000005.1"/>
</dbReference>
<evidence type="ECO:0000259" key="2">
    <source>
        <dbReference type="Pfam" id="PF01266"/>
    </source>
</evidence>
<dbReference type="GO" id="GO:0016491">
    <property type="term" value="F:oxidoreductase activity"/>
    <property type="evidence" value="ECO:0007669"/>
    <property type="project" value="UniProtKB-KW"/>
</dbReference>
<comment type="caution">
    <text evidence="3">The sequence shown here is derived from an EMBL/GenBank/DDBJ whole genome shotgun (WGS) entry which is preliminary data.</text>
</comment>
<feature type="domain" description="FAD dependent oxidoreductase" evidence="2">
    <location>
        <begin position="9"/>
        <end position="298"/>
    </location>
</feature>
<dbReference type="GO" id="GO:0005737">
    <property type="term" value="C:cytoplasm"/>
    <property type="evidence" value="ECO:0007669"/>
    <property type="project" value="TreeGrafter"/>
</dbReference>
<evidence type="ECO:0000313" key="4">
    <source>
        <dbReference type="Proteomes" id="UP000581135"/>
    </source>
</evidence>
<protein>
    <submittedName>
        <fullName evidence="3">Glycine/D-amino acid oxidase-like deaminating enzyme</fullName>
    </submittedName>
</protein>
<organism evidence="3 4">
    <name type="scientific">Limibacillus halophilus</name>
    <dbReference type="NCBI Taxonomy" id="1579333"/>
    <lineage>
        <taxon>Bacteria</taxon>
        <taxon>Pseudomonadati</taxon>
        <taxon>Pseudomonadota</taxon>
        <taxon>Alphaproteobacteria</taxon>
        <taxon>Rhodospirillales</taxon>
        <taxon>Rhodovibrionaceae</taxon>
        <taxon>Limibacillus</taxon>
    </lineage>
</organism>
<evidence type="ECO:0000256" key="1">
    <source>
        <dbReference type="ARBA" id="ARBA00023002"/>
    </source>
</evidence>
<dbReference type="InterPro" id="IPR036188">
    <property type="entry name" value="FAD/NAD-bd_sf"/>
</dbReference>
<dbReference type="Gene3D" id="3.30.9.10">
    <property type="entry name" value="D-Amino Acid Oxidase, subunit A, domain 2"/>
    <property type="match status" value="1"/>
</dbReference>
<dbReference type="Gene3D" id="3.50.50.60">
    <property type="entry name" value="FAD/NAD(P)-binding domain"/>
    <property type="match status" value="1"/>
</dbReference>
<proteinExistence type="predicted"/>
<evidence type="ECO:0000313" key="3">
    <source>
        <dbReference type="EMBL" id="MBB3065777.1"/>
    </source>
</evidence>
<dbReference type="EMBL" id="JACHXA010000005">
    <property type="protein sequence ID" value="MBB3065777.1"/>
    <property type="molecule type" value="Genomic_DNA"/>
</dbReference>